<dbReference type="InterPro" id="IPR010625">
    <property type="entry name" value="CHCH"/>
</dbReference>
<keyword evidence="9" id="KW-0676">Redox-active center</keyword>
<evidence type="ECO:0000256" key="8">
    <source>
        <dbReference type="ARBA" id="ARBA00023157"/>
    </source>
</evidence>
<feature type="region of interest" description="Disordered" evidence="11">
    <location>
        <begin position="116"/>
        <end position="167"/>
    </location>
</feature>
<evidence type="ECO:0000259" key="12">
    <source>
        <dbReference type="Pfam" id="PF06747"/>
    </source>
</evidence>
<dbReference type="GO" id="GO:0015035">
    <property type="term" value="F:protein-disulfide reductase activity"/>
    <property type="evidence" value="ECO:0007669"/>
    <property type="project" value="InterPro"/>
</dbReference>
<evidence type="ECO:0000313" key="13">
    <source>
        <dbReference type="EMBL" id="KAJ1965209.1"/>
    </source>
</evidence>
<dbReference type="EMBL" id="JANBPY010000619">
    <property type="protein sequence ID" value="KAJ1965209.1"/>
    <property type="molecule type" value="Genomic_DNA"/>
</dbReference>
<proteinExistence type="predicted"/>
<feature type="region of interest" description="Disordered" evidence="11">
    <location>
        <begin position="1"/>
        <end position="50"/>
    </location>
</feature>
<keyword evidence="7" id="KW-0496">Mitochondrion</keyword>
<dbReference type="PROSITE" id="PS51808">
    <property type="entry name" value="CHCH"/>
    <property type="match status" value="1"/>
</dbReference>
<keyword evidence="14" id="KW-1185">Reference proteome</keyword>
<keyword evidence="4" id="KW-0653">Protein transport</keyword>
<accession>A0A9W8AS80</accession>
<comment type="subcellular location">
    <subcellularLocation>
        <location evidence="1">Mitochondrion inner membrane</location>
        <topology evidence="1">Single-pass type II membrane protein</topology>
        <orientation evidence="1">Intermembrane side</orientation>
    </subcellularLocation>
</comment>
<keyword evidence="5" id="KW-0560">Oxidoreductase</keyword>
<dbReference type="OrthoDB" id="7481291at2759"/>
<evidence type="ECO:0000256" key="5">
    <source>
        <dbReference type="ARBA" id="ARBA00023002"/>
    </source>
</evidence>
<evidence type="ECO:0000256" key="1">
    <source>
        <dbReference type="ARBA" id="ARBA00004164"/>
    </source>
</evidence>
<evidence type="ECO:0000256" key="9">
    <source>
        <dbReference type="ARBA" id="ARBA00023284"/>
    </source>
</evidence>
<dbReference type="PANTHER" id="PTHR21622">
    <property type="entry name" value="COILED-COIL-HELIX-COILED-COIL-HELIX DOMAIN CONTAINING 4"/>
    <property type="match status" value="1"/>
</dbReference>
<evidence type="ECO:0000256" key="6">
    <source>
        <dbReference type="ARBA" id="ARBA00023010"/>
    </source>
</evidence>
<feature type="compositionally biased region" description="Polar residues" evidence="11">
    <location>
        <begin position="29"/>
        <end position="39"/>
    </location>
</feature>
<evidence type="ECO:0000256" key="11">
    <source>
        <dbReference type="SAM" id="MobiDB-lite"/>
    </source>
</evidence>
<name>A0A9W8AS80_9FUNG</name>
<evidence type="ECO:0000313" key="14">
    <source>
        <dbReference type="Proteomes" id="UP001150925"/>
    </source>
</evidence>
<comment type="caution">
    <text evidence="13">The sequence shown here is derived from an EMBL/GenBank/DDBJ whole genome shotgun (WGS) entry which is preliminary data.</text>
</comment>
<dbReference type="GO" id="GO:0005743">
    <property type="term" value="C:mitochondrial inner membrane"/>
    <property type="evidence" value="ECO:0007669"/>
    <property type="project" value="UniProtKB-SubCell"/>
</dbReference>
<keyword evidence="3" id="KW-0813">Transport</keyword>
<dbReference type="InterPro" id="IPR039289">
    <property type="entry name" value="CHCHD4"/>
</dbReference>
<evidence type="ECO:0000256" key="3">
    <source>
        <dbReference type="ARBA" id="ARBA00022448"/>
    </source>
</evidence>
<dbReference type="AlphaFoldDB" id="A0A9W8AS80"/>
<dbReference type="Proteomes" id="UP001150925">
    <property type="component" value="Unassembled WGS sequence"/>
</dbReference>
<feature type="compositionally biased region" description="Acidic residues" evidence="11">
    <location>
        <begin position="116"/>
        <end position="131"/>
    </location>
</feature>
<reference evidence="13" key="1">
    <citation type="submission" date="2022-07" db="EMBL/GenBank/DDBJ databases">
        <title>Phylogenomic reconstructions and comparative analyses of Kickxellomycotina fungi.</title>
        <authorList>
            <person name="Reynolds N.K."/>
            <person name="Stajich J.E."/>
            <person name="Barry K."/>
            <person name="Grigoriev I.V."/>
            <person name="Crous P."/>
            <person name="Smith M.E."/>
        </authorList>
    </citation>
    <scope>NUCLEOTIDE SEQUENCE</scope>
    <source>
        <strain evidence="13">RSA 1196</strain>
    </source>
</reference>
<evidence type="ECO:0000256" key="2">
    <source>
        <dbReference type="ARBA" id="ARBA00013714"/>
    </source>
</evidence>
<keyword evidence="6" id="KW-0811">Translocation</keyword>
<sequence>MVDDKDTVLFVTQEELDATPLVPVESSEPKASTESGESTTPPPQAYDPTTGEINWDCPCLGGMANSGPCAEEFRASFSCFVTSTAEPQGSDCVDKFMAMQTCFSDHPEEYADMIAEDDDDDDAIGEDDERKEDDKSVALDTSVDQDSDQTVFPEMDMSQPDPLPSEK</sequence>
<feature type="domain" description="CHCH" evidence="12">
    <location>
        <begin position="69"/>
        <end position="104"/>
    </location>
</feature>
<dbReference type="PANTHER" id="PTHR21622:SF0">
    <property type="entry name" value="COILED-COIL-HELIX-COILED-COIL-HELIX DOMAIN CONTAINING 4"/>
    <property type="match status" value="1"/>
</dbReference>
<protein>
    <recommendedName>
        <fullName evidence="2">Mitochondrial intermembrane space import and assembly protein 40</fullName>
    </recommendedName>
    <alternativeName>
        <fullName evidence="10">Mitochondrial import inner membrane translocase TIM40</fullName>
    </alternativeName>
</protein>
<dbReference type="Gene3D" id="1.10.287.2900">
    <property type="match status" value="1"/>
</dbReference>
<dbReference type="Pfam" id="PF06747">
    <property type="entry name" value="CHCH"/>
    <property type="match status" value="1"/>
</dbReference>
<evidence type="ECO:0000256" key="4">
    <source>
        <dbReference type="ARBA" id="ARBA00022927"/>
    </source>
</evidence>
<evidence type="ECO:0000256" key="10">
    <source>
        <dbReference type="ARBA" id="ARBA00033150"/>
    </source>
</evidence>
<keyword evidence="8" id="KW-1015">Disulfide bond</keyword>
<organism evidence="13 14">
    <name type="scientific">Dispira parvispora</name>
    <dbReference type="NCBI Taxonomy" id="1520584"/>
    <lineage>
        <taxon>Eukaryota</taxon>
        <taxon>Fungi</taxon>
        <taxon>Fungi incertae sedis</taxon>
        <taxon>Zoopagomycota</taxon>
        <taxon>Kickxellomycotina</taxon>
        <taxon>Dimargaritomycetes</taxon>
        <taxon>Dimargaritales</taxon>
        <taxon>Dimargaritaceae</taxon>
        <taxon>Dispira</taxon>
    </lineage>
</organism>
<evidence type="ECO:0000256" key="7">
    <source>
        <dbReference type="ARBA" id="ARBA00023128"/>
    </source>
</evidence>
<gene>
    <name evidence="13" type="primary">MIA40_1</name>
    <name evidence="13" type="ORF">IWQ62_002724</name>
</gene>
<dbReference type="GO" id="GO:0005758">
    <property type="term" value="C:mitochondrial intermembrane space"/>
    <property type="evidence" value="ECO:0007669"/>
    <property type="project" value="TreeGrafter"/>
</dbReference>
<dbReference type="GO" id="GO:0045041">
    <property type="term" value="P:protein import into mitochondrial intermembrane space"/>
    <property type="evidence" value="ECO:0007669"/>
    <property type="project" value="InterPro"/>
</dbReference>